<accession>A0A1L0AZV2</accession>
<feature type="domain" description="Peptidase A1" evidence="8">
    <location>
        <begin position="36"/>
        <end position="357"/>
    </location>
</feature>
<keyword evidence="4" id="KW-0064">Aspartyl protease</keyword>
<dbReference type="PROSITE" id="PS51767">
    <property type="entry name" value="PEPTIDASE_A1"/>
    <property type="match status" value="1"/>
</dbReference>
<dbReference type="GO" id="GO:0005576">
    <property type="term" value="C:extracellular region"/>
    <property type="evidence" value="ECO:0007669"/>
    <property type="project" value="TreeGrafter"/>
</dbReference>
<evidence type="ECO:0000313" key="9">
    <source>
        <dbReference type="EMBL" id="SGZ39664.1"/>
    </source>
</evidence>
<dbReference type="Gene3D" id="2.40.70.10">
    <property type="entry name" value="Acid Proteases"/>
    <property type="match status" value="2"/>
</dbReference>
<dbReference type="InterPro" id="IPR033121">
    <property type="entry name" value="PEPTIDASE_A1"/>
</dbReference>
<dbReference type="InterPro" id="IPR001969">
    <property type="entry name" value="Aspartic_peptidase_AS"/>
</dbReference>
<evidence type="ECO:0000259" key="8">
    <source>
        <dbReference type="PROSITE" id="PS51767"/>
    </source>
</evidence>
<dbReference type="GO" id="GO:0006508">
    <property type="term" value="P:proteolysis"/>
    <property type="evidence" value="ECO:0007669"/>
    <property type="project" value="UniProtKB-KW"/>
</dbReference>
<dbReference type="Pfam" id="PF00026">
    <property type="entry name" value="Asp"/>
    <property type="match status" value="1"/>
</dbReference>
<evidence type="ECO:0000256" key="6">
    <source>
        <dbReference type="ARBA" id="ARBA00023145"/>
    </source>
</evidence>
<dbReference type="OrthoDB" id="2747330at2759"/>
<dbReference type="InterPro" id="IPR001461">
    <property type="entry name" value="Aspartic_peptidase_A1"/>
</dbReference>
<dbReference type="EMBL" id="FQNF01000028">
    <property type="protein sequence ID" value="SGZ39664.1"/>
    <property type="molecule type" value="Genomic_DNA"/>
</dbReference>
<evidence type="ECO:0000256" key="3">
    <source>
        <dbReference type="ARBA" id="ARBA00022729"/>
    </source>
</evidence>
<gene>
    <name evidence="9" type="ORF">HGUI_01864</name>
</gene>
<evidence type="ECO:0000256" key="1">
    <source>
        <dbReference type="ARBA" id="ARBA00007447"/>
    </source>
</evidence>
<feature type="signal peptide" evidence="7">
    <location>
        <begin position="1"/>
        <end position="19"/>
    </location>
</feature>
<keyword evidence="5" id="KW-0378">Hydrolase</keyword>
<feature type="chain" id="PRO_5013267366" description="Peptidase A1 domain-containing protein" evidence="7">
    <location>
        <begin position="20"/>
        <end position="361"/>
    </location>
</feature>
<evidence type="ECO:0000313" key="10">
    <source>
        <dbReference type="Proteomes" id="UP000183365"/>
    </source>
</evidence>
<keyword evidence="10" id="KW-1185">Reference proteome</keyword>
<sequence length="361" mass="40440">MSLLNLLSIFFWLLQVSSSASLGKTAITLPLTDEDFYLSISFLLNNKNISFLLDSGSSDTWVFDSNLCEDANDCSSNYLSSNLGRNTGYSFQTEYFGGQSVVGELYIASEAKFGSKDLTNQFYYGYINDTENFITSALFGIGQSKMQSQKLYSYDNSYPSNKSYPTFLQDIGGRNTFLIDLPNNQFDISTHVDGDLTVNLNTASHYYQINITDVGIITNLKKNNGDLKSLYDYDYKTSFKANMDTGSSVIQLPAEVVNNYAEHINSVYWDGIQQSFMFENCPTTQAKKNLPYLVLTVTNSKEKQKYMKIRGRDLVVEVEENVCALALSPSNFGVLGIPLFRSGTVGIDLDHEVITWKGLVR</sequence>
<dbReference type="GO" id="GO:0031505">
    <property type="term" value="P:fungal-type cell wall organization"/>
    <property type="evidence" value="ECO:0007669"/>
    <property type="project" value="TreeGrafter"/>
</dbReference>
<evidence type="ECO:0000256" key="5">
    <source>
        <dbReference type="ARBA" id="ARBA00022801"/>
    </source>
</evidence>
<dbReference type="PANTHER" id="PTHR47965:SF12">
    <property type="entry name" value="ASPARTIC PROTEINASE 3-RELATED"/>
    <property type="match status" value="1"/>
</dbReference>
<dbReference type="Proteomes" id="UP000183365">
    <property type="component" value="Unassembled WGS sequence"/>
</dbReference>
<comment type="similarity">
    <text evidence="1">Belongs to the peptidase A1 family.</text>
</comment>
<proteinExistence type="inferred from homology"/>
<evidence type="ECO:0000256" key="4">
    <source>
        <dbReference type="ARBA" id="ARBA00022750"/>
    </source>
</evidence>
<name>A0A1L0AZV2_9ASCO</name>
<dbReference type="VEuPathDB" id="FungiDB:HGUI_01864"/>
<dbReference type="PANTHER" id="PTHR47965">
    <property type="entry name" value="ASPARTYL PROTEASE-RELATED"/>
    <property type="match status" value="1"/>
</dbReference>
<reference evidence="10" key="1">
    <citation type="submission" date="2016-11" db="EMBL/GenBank/DDBJ databases">
        <authorList>
            <person name="Guldener U."/>
        </authorList>
    </citation>
    <scope>NUCLEOTIDE SEQUENCE [LARGE SCALE GENOMIC DNA]</scope>
</reference>
<organism evidence="9 10">
    <name type="scientific">Hanseniaspora guilliermondii</name>
    <dbReference type="NCBI Taxonomy" id="56406"/>
    <lineage>
        <taxon>Eukaryota</taxon>
        <taxon>Fungi</taxon>
        <taxon>Dikarya</taxon>
        <taxon>Ascomycota</taxon>
        <taxon>Saccharomycotina</taxon>
        <taxon>Saccharomycetes</taxon>
        <taxon>Saccharomycodales</taxon>
        <taxon>Saccharomycodaceae</taxon>
        <taxon>Hanseniaspora</taxon>
    </lineage>
</organism>
<dbReference type="PROSITE" id="PS00141">
    <property type="entry name" value="ASP_PROTEASE"/>
    <property type="match status" value="1"/>
</dbReference>
<evidence type="ECO:0000256" key="2">
    <source>
        <dbReference type="ARBA" id="ARBA00022670"/>
    </source>
</evidence>
<keyword evidence="6" id="KW-0865">Zymogen</keyword>
<dbReference type="InterPro" id="IPR021109">
    <property type="entry name" value="Peptidase_aspartic_dom_sf"/>
</dbReference>
<evidence type="ECO:0000256" key="7">
    <source>
        <dbReference type="SAM" id="SignalP"/>
    </source>
</evidence>
<keyword evidence="2" id="KW-0645">Protease</keyword>
<dbReference type="GO" id="GO:0009277">
    <property type="term" value="C:fungal-type cell wall"/>
    <property type="evidence" value="ECO:0007669"/>
    <property type="project" value="TreeGrafter"/>
</dbReference>
<protein>
    <recommendedName>
        <fullName evidence="8">Peptidase A1 domain-containing protein</fullName>
    </recommendedName>
</protein>
<dbReference type="AlphaFoldDB" id="A0A1L0AZV2"/>
<dbReference type="GO" id="GO:0004190">
    <property type="term" value="F:aspartic-type endopeptidase activity"/>
    <property type="evidence" value="ECO:0007669"/>
    <property type="project" value="UniProtKB-KW"/>
</dbReference>
<keyword evidence="3 7" id="KW-0732">Signal</keyword>
<dbReference type="SUPFAM" id="SSF50630">
    <property type="entry name" value="Acid proteases"/>
    <property type="match status" value="1"/>
</dbReference>